<proteinExistence type="predicted"/>
<dbReference type="EMBL" id="JAWDIE010000006">
    <property type="protein sequence ID" value="MEJ7137794.1"/>
    <property type="molecule type" value="Genomic_DNA"/>
</dbReference>
<protein>
    <submittedName>
        <fullName evidence="1">Sensor histidine kinase N-terminal domain-containing protein</fullName>
    </submittedName>
</protein>
<evidence type="ECO:0000313" key="2">
    <source>
        <dbReference type="Proteomes" id="UP001364695"/>
    </source>
</evidence>
<gene>
    <name evidence="1" type="ORF">RV045_05020</name>
</gene>
<organism evidence="1 2">
    <name type="scientific">Amphibiibacter pelophylacis</name>
    <dbReference type="NCBI Taxonomy" id="1799477"/>
    <lineage>
        <taxon>Bacteria</taxon>
        <taxon>Pseudomonadati</taxon>
        <taxon>Pseudomonadota</taxon>
        <taxon>Betaproteobacteria</taxon>
        <taxon>Burkholderiales</taxon>
        <taxon>Sphaerotilaceae</taxon>
        <taxon>Amphibiibacter</taxon>
    </lineage>
</organism>
<sequence length="467" mass="50243">MAGNSLRWRLALWVLGPMLVVIAVSVSMARQRAVDVSRTMQDHQLLATAQLMASQVDVHEGQLVASTPPEALESLRTAQHDRVYFQVISGRGDLLAGWPDLHPIAGVDSQGLRFDDSTFRDQTVRRVTLVRSFYTGDQAQPVYVTVAQTREGARALRDSLWEPTLLAQAGLLALALACMLLGLNRALRPLVRLRDALHQRAPDDLSPLRTSELPQEIRPVVETLNDYSARLTRHVDQHRRFIADAAHQLRTPVALLATQLDYARDHAGPAVPAAAREALQSSRTGVRQLGQLVNQLLDLSQAEAQRGSTPPSTAVDLLALAQQVLLELAPLAAARGMDLGLDEASPALTVKAWPALAHALLFNLADNALRHTPPGGQVTVSTGQDSTGAFVQVDDSGPGIAPELRERVFDRFFRAPGAHVTGSGLGLAIVREAAQACRARVVLGQPPGGTGLRVQVIWPEAAGPGPT</sequence>
<reference evidence="1" key="1">
    <citation type="submission" date="2023-10" db="EMBL/GenBank/DDBJ databases">
        <title>Amphibacter perezi, gen. nov., sp. nov. a novel taxa of the family Comamonadaceae, class Betaproteobacteria isolated from the skin microbiota of Pelophylax perezi from different populations.</title>
        <authorList>
            <person name="Costa S."/>
            <person name="Proenca D.N."/>
            <person name="Lopes I."/>
            <person name="Morais P.V."/>
        </authorList>
    </citation>
    <scope>NUCLEOTIDE SEQUENCE</scope>
    <source>
        <strain evidence="1">SL12-8</strain>
    </source>
</reference>
<keyword evidence="2" id="KW-1185">Reference proteome</keyword>
<keyword evidence="1" id="KW-0418">Kinase</keyword>
<keyword evidence="1" id="KW-0808">Transferase</keyword>
<name>A0ACC6P1U7_9BURK</name>
<evidence type="ECO:0000313" key="1">
    <source>
        <dbReference type="EMBL" id="MEJ7137794.1"/>
    </source>
</evidence>
<dbReference type="Proteomes" id="UP001364695">
    <property type="component" value="Unassembled WGS sequence"/>
</dbReference>
<accession>A0ACC6P1U7</accession>
<comment type="caution">
    <text evidence="1">The sequence shown here is derived from an EMBL/GenBank/DDBJ whole genome shotgun (WGS) entry which is preliminary data.</text>
</comment>